<dbReference type="CTD" id="20242467"/>
<accession>V4B0J3</accession>
<dbReference type="OrthoDB" id="6148792at2759"/>
<dbReference type="HOGENOM" id="CLU_742463_0_0_1"/>
<dbReference type="PANTHER" id="PTHR37162">
    <property type="entry name" value="HAT FAMILY DIMERISATION DOMAINCONTAINING PROTEIN-RELATED"/>
    <property type="match status" value="1"/>
</dbReference>
<dbReference type="Proteomes" id="UP000030746">
    <property type="component" value="Unassembled WGS sequence"/>
</dbReference>
<dbReference type="AlphaFoldDB" id="V4B0J3"/>
<organism evidence="1 2">
    <name type="scientific">Lottia gigantea</name>
    <name type="common">Giant owl limpet</name>
    <dbReference type="NCBI Taxonomy" id="225164"/>
    <lineage>
        <taxon>Eukaryota</taxon>
        <taxon>Metazoa</taxon>
        <taxon>Spiralia</taxon>
        <taxon>Lophotrochozoa</taxon>
        <taxon>Mollusca</taxon>
        <taxon>Gastropoda</taxon>
        <taxon>Patellogastropoda</taxon>
        <taxon>Lottioidea</taxon>
        <taxon>Lottiidae</taxon>
        <taxon>Lottia</taxon>
    </lineage>
</organism>
<protein>
    <submittedName>
        <fullName evidence="1">Uncharacterized protein</fullName>
    </submittedName>
</protein>
<dbReference type="PANTHER" id="PTHR37162:SF1">
    <property type="entry name" value="BED-TYPE DOMAIN-CONTAINING PROTEIN"/>
    <property type="match status" value="1"/>
</dbReference>
<evidence type="ECO:0000313" key="1">
    <source>
        <dbReference type="EMBL" id="ESO99646.1"/>
    </source>
</evidence>
<proteinExistence type="predicted"/>
<sequence>MEAQRIRRVLILSSSHVNRLNIHLKLESYDRNHNFLGPVVSLPQQDGLMWPTTGFSSLVVDNRGNLPKITIEKSEVYLLYRMVADREICRDIKSFNPLIIWIKIYIHIFWRLKLQWDQTCNDSEAEEDATSDTEQIAATTVDTLNDEGMTDIDLSTYNSDSDSKHFDIEKPLDLGVDNKIKKRIWADNCKRKEQYNDFLEFTQTEPLKIIKHCATRWLSLEKVIKRTLQQWAALSSYFNSAEDVDQPGRVQRVAQNLTNIEMQVYVKSAEDVTQVDYINKDNYLPVNFLAIGMKARTVLADNQDNLEPSTHHRIYSFIREFYATMIKNMVNKFPFDNDLLNGISFVHPGNKEASSFENFIIHKNPFICLKVYK</sequence>
<evidence type="ECO:0000313" key="2">
    <source>
        <dbReference type="Proteomes" id="UP000030746"/>
    </source>
</evidence>
<reference evidence="1 2" key="1">
    <citation type="journal article" date="2013" name="Nature">
        <title>Insights into bilaterian evolution from three spiralian genomes.</title>
        <authorList>
            <person name="Simakov O."/>
            <person name="Marletaz F."/>
            <person name="Cho S.J."/>
            <person name="Edsinger-Gonzales E."/>
            <person name="Havlak P."/>
            <person name="Hellsten U."/>
            <person name="Kuo D.H."/>
            <person name="Larsson T."/>
            <person name="Lv J."/>
            <person name="Arendt D."/>
            <person name="Savage R."/>
            <person name="Osoegawa K."/>
            <person name="de Jong P."/>
            <person name="Grimwood J."/>
            <person name="Chapman J.A."/>
            <person name="Shapiro H."/>
            <person name="Aerts A."/>
            <person name="Otillar R.P."/>
            <person name="Terry A.Y."/>
            <person name="Boore J.L."/>
            <person name="Grigoriev I.V."/>
            <person name="Lindberg D.R."/>
            <person name="Seaver E.C."/>
            <person name="Weisblat D.A."/>
            <person name="Putnam N.H."/>
            <person name="Rokhsar D.S."/>
        </authorList>
    </citation>
    <scope>NUCLEOTIDE SEQUENCE [LARGE SCALE GENOMIC DNA]</scope>
</reference>
<keyword evidence="2" id="KW-1185">Reference proteome</keyword>
<dbReference type="EMBL" id="KB200983">
    <property type="protein sequence ID" value="ESO99646.1"/>
    <property type="molecule type" value="Genomic_DNA"/>
</dbReference>
<dbReference type="GeneID" id="20242467"/>
<name>V4B0J3_LOTGI</name>
<dbReference type="RefSeq" id="XP_009049676.1">
    <property type="nucleotide sequence ID" value="XM_009051428.1"/>
</dbReference>
<gene>
    <name evidence="1" type="ORF">LOTGIDRAFT_173655</name>
</gene>
<dbReference type="KEGG" id="lgi:LOTGIDRAFT_173655"/>